<dbReference type="STRING" id="278938.A0A4Z1JFA4"/>
<proteinExistence type="predicted"/>
<dbReference type="OrthoDB" id="444432at2759"/>
<dbReference type="AlphaFoldDB" id="A0A4Z1JFA4"/>
<keyword evidence="2" id="KW-1185">Reference proteome</keyword>
<dbReference type="Gene3D" id="2.30.110.10">
    <property type="entry name" value="Electron Transport, Fmn-binding Protein, Chain A"/>
    <property type="match status" value="1"/>
</dbReference>
<comment type="caution">
    <text evidence="1">The sequence shown here is derived from an EMBL/GenBank/DDBJ whole genome shotgun (WGS) entry which is preliminary data.</text>
</comment>
<dbReference type="InterPro" id="IPR012349">
    <property type="entry name" value="Split_barrel_FMN-bd"/>
</dbReference>
<sequence length="221" mass="24920">MTPISQNRSSTISTFCTYHFLRKTPSTQLFVISSARSSHAAIARSLVWYDHVQEPVLGRLKGIEKRDPDIPVSVAASMVNSHYLGFSGFATGFSFANGVLNRTASLMGVSKDHKVEREDIMRYIVNSQIPDRWNCFRPIGTEVDYVSIIKITTSVQKLHTHSLPKVLGLEVQNYVEDKKLCKEYWEGTIPFWEKFGQPILGNDNLPEAGKSNSYSYPVLET</sequence>
<evidence type="ECO:0000313" key="2">
    <source>
        <dbReference type="Proteomes" id="UP000297229"/>
    </source>
</evidence>
<dbReference type="EMBL" id="PQXM01000459">
    <property type="protein sequence ID" value="TGO72379.1"/>
    <property type="molecule type" value="Genomic_DNA"/>
</dbReference>
<organism evidence="1 2">
    <name type="scientific">Botrytis elliptica</name>
    <dbReference type="NCBI Taxonomy" id="278938"/>
    <lineage>
        <taxon>Eukaryota</taxon>
        <taxon>Fungi</taxon>
        <taxon>Dikarya</taxon>
        <taxon>Ascomycota</taxon>
        <taxon>Pezizomycotina</taxon>
        <taxon>Leotiomycetes</taxon>
        <taxon>Helotiales</taxon>
        <taxon>Sclerotiniaceae</taxon>
        <taxon>Botrytis</taxon>
    </lineage>
</organism>
<dbReference type="Proteomes" id="UP000297229">
    <property type="component" value="Unassembled WGS sequence"/>
</dbReference>
<name>A0A4Z1JFA4_9HELO</name>
<evidence type="ECO:0000313" key="1">
    <source>
        <dbReference type="EMBL" id="TGO72379.1"/>
    </source>
</evidence>
<accession>A0A4Z1JFA4</accession>
<reference evidence="1 2" key="1">
    <citation type="submission" date="2017-12" db="EMBL/GenBank/DDBJ databases">
        <title>Comparative genomics of Botrytis spp.</title>
        <authorList>
            <person name="Valero-Jimenez C.A."/>
            <person name="Tapia P."/>
            <person name="Veloso J."/>
            <person name="Silva-Moreno E."/>
            <person name="Staats M."/>
            <person name="Valdes J.H."/>
            <person name="Van Kan J.A.L."/>
        </authorList>
    </citation>
    <scope>NUCLEOTIDE SEQUENCE [LARGE SCALE GENOMIC DNA]</scope>
    <source>
        <strain evidence="1 2">Be9601</strain>
    </source>
</reference>
<protein>
    <submittedName>
        <fullName evidence="1">Uncharacterized protein</fullName>
    </submittedName>
</protein>
<gene>
    <name evidence="1" type="ORF">BELL_0461g00030</name>
</gene>